<evidence type="ECO:0000256" key="3">
    <source>
        <dbReference type="ARBA" id="ARBA00022475"/>
    </source>
</evidence>
<evidence type="ECO:0000259" key="8">
    <source>
        <dbReference type="PROSITE" id="PS50928"/>
    </source>
</evidence>
<name>A0ABU2VLC3_9ACTN</name>
<dbReference type="CDD" id="cd06261">
    <property type="entry name" value="TM_PBP2"/>
    <property type="match status" value="2"/>
</dbReference>
<feature type="transmembrane region" description="Helical" evidence="7">
    <location>
        <begin position="94"/>
        <end position="116"/>
    </location>
</feature>
<feature type="transmembrane region" description="Helical" evidence="7">
    <location>
        <begin position="337"/>
        <end position="355"/>
    </location>
</feature>
<keyword evidence="6 7" id="KW-0472">Membrane</keyword>
<feature type="domain" description="ABC transmembrane type-1" evidence="8">
    <location>
        <begin position="143"/>
        <end position="322"/>
    </location>
</feature>
<dbReference type="PROSITE" id="PS50928">
    <property type="entry name" value="ABC_TM1"/>
    <property type="match status" value="2"/>
</dbReference>
<evidence type="ECO:0000256" key="2">
    <source>
        <dbReference type="ARBA" id="ARBA00022448"/>
    </source>
</evidence>
<comment type="similarity">
    <text evidence="7">Belongs to the binding-protein-dependent transport system permease family.</text>
</comment>
<feature type="transmembrane region" description="Helical" evidence="7">
    <location>
        <begin position="123"/>
        <end position="141"/>
    </location>
</feature>
<evidence type="ECO:0000256" key="1">
    <source>
        <dbReference type="ARBA" id="ARBA00004141"/>
    </source>
</evidence>
<accession>A0ABU2VLC3</accession>
<feature type="transmembrane region" description="Helical" evidence="7">
    <location>
        <begin position="191"/>
        <end position="217"/>
    </location>
</feature>
<dbReference type="InterPro" id="IPR000515">
    <property type="entry name" value="MetI-like"/>
</dbReference>
<keyword evidence="2 7" id="KW-0813">Transport</keyword>
<reference evidence="10" key="1">
    <citation type="submission" date="2023-07" db="EMBL/GenBank/DDBJ databases">
        <title>30 novel species of actinomycetes from the DSMZ collection.</title>
        <authorList>
            <person name="Nouioui I."/>
        </authorList>
    </citation>
    <scope>NUCLEOTIDE SEQUENCE [LARGE SCALE GENOMIC DNA]</scope>
    <source>
        <strain evidence="10">DSM 41640</strain>
    </source>
</reference>
<dbReference type="Pfam" id="PF00528">
    <property type="entry name" value="BPD_transp_1"/>
    <property type="match status" value="2"/>
</dbReference>
<dbReference type="InterPro" id="IPR035906">
    <property type="entry name" value="MetI-like_sf"/>
</dbReference>
<feature type="transmembrane region" description="Helical" evidence="7">
    <location>
        <begin position="613"/>
        <end position="630"/>
    </location>
</feature>
<evidence type="ECO:0000256" key="5">
    <source>
        <dbReference type="ARBA" id="ARBA00022989"/>
    </source>
</evidence>
<keyword evidence="5 7" id="KW-1133">Transmembrane helix</keyword>
<keyword evidence="3" id="KW-1003">Cell membrane</keyword>
<dbReference type="PANTHER" id="PTHR47737">
    <property type="entry name" value="GLYCINE BETAINE/PROLINE BETAINE TRANSPORT SYSTEM PERMEASE PROTEIN PROW"/>
    <property type="match status" value="1"/>
</dbReference>
<feature type="transmembrane region" description="Helical" evidence="7">
    <location>
        <begin position="269"/>
        <end position="288"/>
    </location>
</feature>
<dbReference type="Gene3D" id="1.10.3720.10">
    <property type="entry name" value="MetI-like"/>
    <property type="match status" value="2"/>
</dbReference>
<evidence type="ECO:0000256" key="7">
    <source>
        <dbReference type="RuleBase" id="RU363032"/>
    </source>
</evidence>
<feature type="transmembrane region" description="Helical" evidence="7">
    <location>
        <begin position="147"/>
        <end position="170"/>
    </location>
</feature>
<dbReference type="RefSeq" id="WP_311719145.1">
    <property type="nucleotide sequence ID" value="NZ_JAVREZ010000020.1"/>
</dbReference>
<organism evidence="9 10">
    <name type="scientific">Streptomyces doebereineriae</name>
    <dbReference type="NCBI Taxonomy" id="3075528"/>
    <lineage>
        <taxon>Bacteria</taxon>
        <taxon>Bacillati</taxon>
        <taxon>Actinomycetota</taxon>
        <taxon>Actinomycetes</taxon>
        <taxon>Kitasatosporales</taxon>
        <taxon>Streptomycetaceae</taxon>
        <taxon>Streptomyces</taxon>
    </lineage>
</organism>
<sequence>MATVTASTPRALPTGLLRHRAVHKLLLIALAAAVLVPLANARWASGSWPSALTVDLTSPLSKASDWIIDNRDSHPLFLYFFGYVSNAVVISVRAVYLVLLGAGWAGVTALGALVAWRVAGVRLAVGTTAAFLACGLLGMWVPTMQTLALMVVAVLASVVVGVLLGLAAGLSRRMDKILRPVLDTMQVMPAYAYLLPVVLVFGMGVPAAVLATVVYAAPPMARLTALGLQGADKEVLEAVESLGTTARQRLLTARIPLARKELLLGLNQTIMMALSMAVIASVIGAAGLGDRVYQALASVDVGAALAAGIPIVLLAVVLDRVTGAAGDGTEPRGRAGWAYALAGAVVVAVAGRLLGRLDWPDAWTLNIAEPVNRAVDWMTGHLYSGVPVVGGTADWAGHFTTWVLDPVRDGLQGLPWWSVLLIVATLAWLIGTWRTALTAVLAMAAIGVLGVWTPALDTLSQVLAAVAVTLVLGFATAVAAARSDRVERLLRPVLDVFQTMPQFVYLIPVVALFGVGRAPAAAAAVVYALPAVVRITTQGLRQVDPAAMESSRSLGATSWQQLRQVQLPLARPALLLAVNQGVVLVLAVVVIGGLVGGGALGYDTVFGLAQGDLATGLVAGAAIVCLGLMLDRVTQPTERRTGKGA</sequence>
<feature type="transmembrane region" description="Helical" evidence="7">
    <location>
        <begin position="436"/>
        <end position="455"/>
    </location>
</feature>
<comment type="subcellular location">
    <subcellularLocation>
        <location evidence="7">Cell membrane</location>
        <topology evidence="7">Multi-pass membrane protein</topology>
    </subcellularLocation>
    <subcellularLocation>
        <location evidence="1">Membrane</location>
        <topology evidence="1">Multi-pass membrane protein</topology>
    </subcellularLocation>
</comment>
<dbReference type="Proteomes" id="UP001183824">
    <property type="component" value="Unassembled WGS sequence"/>
</dbReference>
<dbReference type="EMBL" id="JAVREZ010000020">
    <property type="protein sequence ID" value="MDT0486397.1"/>
    <property type="molecule type" value="Genomic_DNA"/>
</dbReference>
<feature type="transmembrane region" description="Helical" evidence="7">
    <location>
        <begin position="414"/>
        <end position="430"/>
    </location>
</feature>
<keyword evidence="4 7" id="KW-0812">Transmembrane</keyword>
<dbReference type="PANTHER" id="PTHR47737:SF1">
    <property type="entry name" value="GLYCINE BETAINE_PROLINE BETAINE TRANSPORT SYSTEM PERMEASE PROTEIN PROW"/>
    <property type="match status" value="1"/>
</dbReference>
<evidence type="ECO:0000313" key="10">
    <source>
        <dbReference type="Proteomes" id="UP001183824"/>
    </source>
</evidence>
<feature type="transmembrane region" description="Helical" evidence="7">
    <location>
        <begin position="295"/>
        <end position="317"/>
    </location>
</feature>
<feature type="domain" description="ABC transmembrane type-1" evidence="8">
    <location>
        <begin position="455"/>
        <end position="634"/>
    </location>
</feature>
<proteinExistence type="inferred from homology"/>
<feature type="transmembrane region" description="Helical" evidence="7">
    <location>
        <begin position="573"/>
        <end position="601"/>
    </location>
</feature>
<gene>
    <name evidence="9" type="ORF">RNB18_40660</name>
</gene>
<evidence type="ECO:0000313" key="9">
    <source>
        <dbReference type="EMBL" id="MDT0486397.1"/>
    </source>
</evidence>
<comment type="caution">
    <text evidence="9">The sequence shown here is derived from an EMBL/GenBank/DDBJ whole genome shotgun (WGS) entry which is preliminary data.</text>
</comment>
<evidence type="ECO:0000256" key="4">
    <source>
        <dbReference type="ARBA" id="ARBA00022692"/>
    </source>
</evidence>
<dbReference type="SUPFAM" id="SSF161098">
    <property type="entry name" value="MetI-like"/>
    <property type="match status" value="2"/>
</dbReference>
<feature type="transmembrane region" description="Helical" evidence="7">
    <location>
        <begin position="462"/>
        <end position="483"/>
    </location>
</feature>
<keyword evidence="10" id="KW-1185">Reference proteome</keyword>
<protein>
    <submittedName>
        <fullName evidence="9">ABC transporter permease subunit</fullName>
    </submittedName>
</protein>
<evidence type="ECO:0000256" key="6">
    <source>
        <dbReference type="ARBA" id="ARBA00023136"/>
    </source>
</evidence>